<dbReference type="AlphaFoldDB" id="A0A1L8CTP6"/>
<keyword evidence="7" id="KW-1185">Reference proteome</keyword>
<dbReference type="GO" id="GO:0016020">
    <property type="term" value="C:membrane"/>
    <property type="evidence" value="ECO:0007669"/>
    <property type="project" value="InterPro"/>
</dbReference>
<dbReference type="PANTHER" id="PTHR32089">
    <property type="entry name" value="METHYL-ACCEPTING CHEMOTAXIS PROTEIN MCPB"/>
    <property type="match status" value="1"/>
</dbReference>
<keyword evidence="1 3" id="KW-0807">Transducer</keyword>
<protein>
    <submittedName>
        <fullName evidence="6">Methyl-accepting chemotaxis protein signaling domain protein</fullName>
    </submittedName>
</protein>
<dbReference type="Pfam" id="PF00015">
    <property type="entry name" value="MCPsignal"/>
    <property type="match status" value="1"/>
</dbReference>
<evidence type="ECO:0000256" key="4">
    <source>
        <dbReference type="SAM" id="Coils"/>
    </source>
</evidence>
<sequence length="419" mass="46869">MFFRKQNQNENKEKQKDVLLKKIVPKAAEASYLTASQNVIAFEVLEQIKTADEEANNLTTALEQLSEAVNDVAISANQTAETYSEIEEKVNKGLDNVSEMVREMGQTRENIEALMQNIVVLNEKAKEVLNIVDIIQDITDKTNLLALNAAIEAARAGENGRGFAVVADEVRKLAEQTKNSANDIKKALTGITEGIQDIVGKANISGEKVKTTSEKVMEVNGIFTDIYSMVKNVADMITRISAATQEQASTTLTMAESGKTLNSFVQKVRQVIEDITRFSRNSQIENLNICQIIGSTDLGILNFITCRITDHVNWMMKLVNILENKNYDEKLSSHKECALGRWYYTGGFSEIQKYGKEVEALYRSLEEPHRKLHEAGISAISSYQAGNYEETFASLKEVLQNSRQVVDLLFKIYGKIENM</sequence>
<dbReference type="PANTHER" id="PTHR32089:SF112">
    <property type="entry name" value="LYSOZYME-LIKE PROTEIN-RELATED"/>
    <property type="match status" value="1"/>
</dbReference>
<dbReference type="CDD" id="cd11386">
    <property type="entry name" value="MCP_signal"/>
    <property type="match status" value="1"/>
</dbReference>
<dbReference type="GO" id="GO:0006935">
    <property type="term" value="P:chemotaxis"/>
    <property type="evidence" value="ECO:0007669"/>
    <property type="project" value="InterPro"/>
</dbReference>
<comment type="similarity">
    <text evidence="2">Belongs to the methyl-accepting chemotaxis (MCP) protein family.</text>
</comment>
<keyword evidence="4" id="KW-0175">Coiled coil</keyword>
<dbReference type="InterPro" id="IPR004089">
    <property type="entry name" value="MCPsignal_dom"/>
</dbReference>
<gene>
    <name evidence="6" type="ORF">cpu_08010</name>
</gene>
<dbReference type="InterPro" id="IPR025991">
    <property type="entry name" value="Chemoreceptor_zinc-bind_dom"/>
</dbReference>
<dbReference type="PROSITE" id="PS50111">
    <property type="entry name" value="CHEMOTAXIS_TRANSDUC_2"/>
    <property type="match status" value="1"/>
</dbReference>
<dbReference type="Gene3D" id="1.20.120.30">
    <property type="entry name" value="Aspartate receptor, ligand-binding domain"/>
    <property type="match status" value="1"/>
</dbReference>
<dbReference type="RefSeq" id="WP_075858779.1">
    <property type="nucleotide sequence ID" value="NZ_BDJK01000011.1"/>
</dbReference>
<feature type="coiled-coil region" evidence="4">
    <location>
        <begin position="97"/>
        <end position="131"/>
    </location>
</feature>
<evidence type="ECO:0000313" key="6">
    <source>
        <dbReference type="EMBL" id="GAV22291.1"/>
    </source>
</evidence>
<dbReference type="InterPro" id="IPR004090">
    <property type="entry name" value="Chemotax_Me-accpt_rcpt"/>
</dbReference>
<dbReference type="Proteomes" id="UP000187485">
    <property type="component" value="Unassembled WGS sequence"/>
</dbReference>
<dbReference type="GO" id="GO:0004888">
    <property type="term" value="F:transmembrane signaling receptor activity"/>
    <property type="evidence" value="ECO:0007669"/>
    <property type="project" value="InterPro"/>
</dbReference>
<proteinExistence type="inferred from homology"/>
<comment type="caution">
    <text evidence="6">The sequence shown here is derived from an EMBL/GenBank/DDBJ whole genome shotgun (WGS) entry which is preliminary data.</text>
</comment>
<dbReference type="STRING" id="870242.cpu_08010"/>
<dbReference type="PRINTS" id="PR00260">
    <property type="entry name" value="CHEMTRNSDUCR"/>
</dbReference>
<evidence type="ECO:0000259" key="5">
    <source>
        <dbReference type="PROSITE" id="PS50111"/>
    </source>
</evidence>
<evidence type="ECO:0000256" key="3">
    <source>
        <dbReference type="PROSITE-ProRule" id="PRU00284"/>
    </source>
</evidence>
<evidence type="ECO:0000256" key="2">
    <source>
        <dbReference type="ARBA" id="ARBA00029447"/>
    </source>
</evidence>
<dbReference type="Pfam" id="PF13682">
    <property type="entry name" value="CZB"/>
    <property type="match status" value="1"/>
</dbReference>
<evidence type="ECO:0000313" key="7">
    <source>
        <dbReference type="Proteomes" id="UP000187485"/>
    </source>
</evidence>
<dbReference type="OrthoDB" id="13222at2"/>
<evidence type="ECO:0000256" key="1">
    <source>
        <dbReference type="ARBA" id="ARBA00023224"/>
    </source>
</evidence>
<dbReference type="Gene3D" id="1.10.287.950">
    <property type="entry name" value="Methyl-accepting chemotaxis protein"/>
    <property type="match status" value="1"/>
</dbReference>
<accession>A0A1L8CTP6</accession>
<feature type="domain" description="Methyl-accepting transducer" evidence="5">
    <location>
        <begin position="26"/>
        <end position="262"/>
    </location>
</feature>
<organism evidence="6 7">
    <name type="scientific">Carboxydothermus pertinax</name>
    <dbReference type="NCBI Taxonomy" id="870242"/>
    <lineage>
        <taxon>Bacteria</taxon>
        <taxon>Bacillati</taxon>
        <taxon>Bacillota</taxon>
        <taxon>Clostridia</taxon>
        <taxon>Thermoanaerobacterales</taxon>
        <taxon>Thermoanaerobacteraceae</taxon>
        <taxon>Carboxydothermus</taxon>
    </lineage>
</organism>
<dbReference type="SUPFAM" id="SSF58104">
    <property type="entry name" value="Methyl-accepting chemotaxis protein (MCP) signaling domain"/>
    <property type="match status" value="1"/>
</dbReference>
<dbReference type="EMBL" id="BDJK01000011">
    <property type="protein sequence ID" value="GAV22291.1"/>
    <property type="molecule type" value="Genomic_DNA"/>
</dbReference>
<name>A0A1L8CTP6_9THEO</name>
<dbReference type="GO" id="GO:0007165">
    <property type="term" value="P:signal transduction"/>
    <property type="evidence" value="ECO:0007669"/>
    <property type="project" value="UniProtKB-KW"/>
</dbReference>
<dbReference type="SMART" id="SM00283">
    <property type="entry name" value="MA"/>
    <property type="match status" value="1"/>
</dbReference>
<reference evidence="7" key="1">
    <citation type="submission" date="2016-12" db="EMBL/GenBank/DDBJ databases">
        <title>Draft Genome Sequences od Carboxydothermus pertinax and islandicus, Hydrogenogenic Carboxydotrophic Bacteria.</title>
        <authorList>
            <person name="Fukuyama Y."/>
            <person name="Ohmae K."/>
            <person name="Yoneda Y."/>
            <person name="Yoshida T."/>
            <person name="Sako Y."/>
        </authorList>
    </citation>
    <scope>NUCLEOTIDE SEQUENCE [LARGE SCALE GENOMIC DNA]</scope>
    <source>
        <strain evidence="7">Ug1</strain>
    </source>
</reference>